<organism evidence="2 3">
    <name type="scientific">Scophthalmus maximus</name>
    <name type="common">Turbot</name>
    <name type="synonym">Psetta maxima</name>
    <dbReference type="NCBI Taxonomy" id="52904"/>
    <lineage>
        <taxon>Eukaryota</taxon>
        <taxon>Metazoa</taxon>
        <taxon>Chordata</taxon>
        <taxon>Craniata</taxon>
        <taxon>Vertebrata</taxon>
        <taxon>Euteleostomi</taxon>
        <taxon>Actinopterygii</taxon>
        <taxon>Neopterygii</taxon>
        <taxon>Teleostei</taxon>
        <taxon>Neoteleostei</taxon>
        <taxon>Acanthomorphata</taxon>
        <taxon>Carangaria</taxon>
        <taxon>Pleuronectiformes</taxon>
        <taxon>Pleuronectoidei</taxon>
        <taxon>Scophthalmidae</taxon>
        <taxon>Scophthalmus</taxon>
    </lineage>
</organism>
<protein>
    <submittedName>
        <fullName evidence="2">Uncharacterized protein</fullName>
    </submittedName>
</protein>
<proteinExistence type="predicted"/>
<evidence type="ECO:0000313" key="2">
    <source>
        <dbReference type="EMBL" id="AWO99560.1"/>
    </source>
</evidence>
<name>A0A2U9B6H6_SCOMX</name>
<dbReference type="EMBL" id="CP026246">
    <property type="protein sequence ID" value="AWO99560.1"/>
    <property type="molecule type" value="Genomic_DNA"/>
</dbReference>
<reference evidence="2 3" key="1">
    <citation type="submission" date="2017-12" db="EMBL/GenBank/DDBJ databases">
        <title>Integrating genomic resources of turbot (Scophthalmus maximus) in depth evaluation of genetic and physical mapping variation across individuals.</title>
        <authorList>
            <person name="Martinez P."/>
        </authorList>
    </citation>
    <scope>NUCLEOTIDE SEQUENCE [LARGE SCALE GENOMIC DNA]</scope>
</reference>
<sequence>MGNSIWKLESRESSDPPSPHKHLLLDSTWTHVMAPSPHLKYVEYVYELGMDYKDLMKRLLKVRHSRRIITLR</sequence>
<evidence type="ECO:0000256" key="1">
    <source>
        <dbReference type="SAM" id="MobiDB-lite"/>
    </source>
</evidence>
<gene>
    <name evidence="2" type="ORF">SMAX5B_016776</name>
</gene>
<accession>A0A2U9B6H6</accession>
<evidence type="ECO:0000313" key="3">
    <source>
        <dbReference type="Proteomes" id="UP000246464"/>
    </source>
</evidence>
<feature type="region of interest" description="Disordered" evidence="1">
    <location>
        <begin position="1"/>
        <end position="20"/>
    </location>
</feature>
<dbReference type="Proteomes" id="UP000246464">
    <property type="component" value="Chromosome 4"/>
</dbReference>
<keyword evidence="3" id="KW-1185">Reference proteome</keyword>
<dbReference type="AlphaFoldDB" id="A0A2U9B6H6"/>